<accession>A0ABR7MWB5</accession>
<proteinExistence type="predicted"/>
<evidence type="ECO:0000256" key="1">
    <source>
        <dbReference type="SAM" id="SignalP"/>
    </source>
</evidence>
<feature type="chain" id="PRO_5045637806" evidence="1">
    <location>
        <begin position="33"/>
        <end position="236"/>
    </location>
</feature>
<evidence type="ECO:0000313" key="3">
    <source>
        <dbReference type="Proteomes" id="UP000637513"/>
    </source>
</evidence>
<organism evidence="2 3">
    <name type="scientific">Jutongia hominis</name>
    <dbReference type="NCBI Taxonomy" id="2763664"/>
    <lineage>
        <taxon>Bacteria</taxon>
        <taxon>Bacillati</taxon>
        <taxon>Bacillota</taxon>
        <taxon>Clostridia</taxon>
        <taxon>Lachnospirales</taxon>
        <taxon>Lachnospiraceae</taxon>
        <taxon>Jutongia</taxon>
    </lineage>
</organism>
<gene>
    <name evidence="2" type="ORF">H8700_07455</name>
</gene>
<sequence length="236" mass="26945">MKTKREMRQIGKRGISVLLLCTMLFVPQNVKAEEVADQTVKTTVNQDKITYPTSRCVWSCDEGIGDDEDLYLYGSHTPKGAKIINLKSSNPKIVKAKIQDKVDIHFTRKNAGTTTLSYDLTWKEKDGTQSTKHFTTKITLWKYRNPCASFSFNGKNYASKFKKHPFFWKHNLGTKVKISVKPKKGWKLVRLGYTGGKKIKNNSTIRLKKGIFTFITADFKNTKTKRVRSVRAEVVG</sequence>
<feature type="signal peptide" evidence="1">
    <location>
        <begin position="1"/>
        <end position="32"/>
    </location>
</feature>
<protein>
    <submittedName>
        <fullName evidence="2">Uncharacterized protein</fullName>
    </submittedName>
</protein>
<keyword evidence="3" id="KW-1185">Reference proteome</keyword>
<dbReference type="Proteomes" id="UP000637513">
    <property type="component" value="Unassembled WGS sequence"/>
</dbReference>
<dbReference type="RefSeq" id="WP_249304825.1">
    <property type="nucleotide sequence ID" value="NZ_JACRSW010000029.1"/>
</dbReference>
<keyword evidence="1" id="KW-0732">Signal</keyword>
<dbReference type="EMBL" id="JACRSW010000029">
    <property type="protein sequence ID" value="MBC8557542.1"/>
    <property type="molecule type" value="Genomic_DNA"/>
</dbReference>
<name>A0ABR7MWB5_9FIRM</name>
<comment type="caution">
    <text evidence="2">The sequence shown here is derived from an EMBL/GenBank/DDBJ whole genome shotgun (WGS) entry which is preliminary data.</text>
</comment>
<reference evidence="2 3" key="1">
    <citation type="submission" date="2020-08" db="EMBL/GenBank/DDBJ databases">
        <title>Genome public.</title>
        <authorList>
            <person name="Liu C."/>
            <person name="Sun Q."/>
        </authorList>
    </citation>
    <scope>NUCLEOTIDE SEQUENCE [LARGE SCALE GENOMIC DNA]</scope>
    <source>
        <strain evidence="2 3">BX3</strain>
    </source>
</reference>
<evidence type="ECO:0000313" key="2">
    <source>
        <dbReference type="EMBL" id="MBC8557542.1"/>
    </source>
</evidence>